<dbReference type="STRING" id="93222.NA29_20055"/>
<dbReference type="InterPro" id="IPR029057">
    <property type="entry name" value="PRTase-like"/>
</dbReference>
<keyword evidence="2" id="KW-0808">Transferase</keyword>
<evidence type="ECO:0000259" key="1">
    <source>
        <dbReference type="Pfam" id="PF00156"/>
    </source>
</evidence>
<dbReference type="Pfam" id="PF00156">
    <property type="entry name" value="Pribosyltran"/>
    <property type="match status" value="1"/>
</dbReference>
<dbReference type="Proteomes" id="UP000215126">
    <property type="component" value="Chromosome 1"/>
</dbReference>
<sequence>MQTSIRPRRYDGTIPVACRARPRVLAMSAVASFLDRAAAGNALAEVLATHALLSRCAPPLVLAIPRGGVPVALPIARQLNGTLDVLLAHKLRAPHQAELAVGAVDEFGGIFLADHALSLGATGTYLSHESARQRALIQQRRQAYTPGRGAPHVAGRPVVIVDDGIATGATMTAALRAMRRLGATPLVACAPVGARDAIARLSALADAVVCLETPQPFYAVSVAYSDFVQTDDATVIALLAMAADRP</sequence>
<dbReference type="CDD" id="cd06223">
    <property type="entry name" value="PRTases_typeI"/>
    <property type="match status" value="1"/>
</dbReference>
<reference evidence="2 3" key="1">
    <citation type="submission" date="2017-06" db="EMBL/GenBank/DDBJ databases">
        <authorList>
            <consortium name="Pathogen Informatics"/>
        </authorList>
    </citation>
    <scope>NUCLEOTIDE SEQUENCE [LARGE SCALE GENOMIC DNA]</scope>
    <source>
        <strain evidence="2 3">NCTC13161</strain>
    </source>
</reference>
<organism evidence="2 3">
    <name type="scientific">Pandoraea sputorum</name>
    <dbReference type="NCBI Taxonomy" id="93222"/>
    <lineage>
        <taxon>Bacteria</taxon>
        <taxon>Pseudomonadati</taxon>
        <taxon>Pseudomonadota</taxon>
        <taxon>Betaproteobacteria</taxon>
        <taxon>Burkholderiales</taxon>
        <taxon>Burkholderiaceae</taxon>
        <taxon>Pandoraea</taxon>
    </lineage>
</organism>
<evidence type="ECO:0000313" key="2">
    <source>
        <dbReference type="EMBL" id="SNU86269.1"/>
    </source>
</evidence>
<dbReference type="Gene3D" id="3.40.50.2020">
    <property type="match status" value="1"/>
</dbReference>
<dbReference type="Gene3D" id="3.30.1310.20">
    <property type="entry name" value="PRTase-like"/>
    <property type="match status" value="1"/>
</dbReference>
<feature type="domain" description="Phosphoribosyltransferase" evidence="1">
    <location>
        <begin position="57"/>
        <end position="200"/>
    </location>
</feature>
<dbReference type="SUPFAM" id="SSF53271">
    <property type="entry name" value="PRTase-like"/>
    <property type="match status" value="1"/>
</dbReference>
<gene>
    <name evidence="2" type="ORF">SAMEA4530655_03184</name>
</gene>
<dbReference type="EMBL" id="LT906435">
    <property type="protein sequence ID" value="SNU86269.1"/>
    <property type="molecule type" value="Genomic_DNA"/>
</dbReference>
<keyword evidence="3" id="KW-1185">Reference proteome</keyword>
<keyword evidence="2" id="KW-0418">Kinase</keyword>
<proteinExistence type="predicted"/>
<dbReference type="InterPro" id="IPR000836">
    <property type="entry name" value="PRTase_dom"/>
</dbReference>
<name>A0A239SLV8_9BURK</name>
<evidence type="ECO:0000313" key="3">
    <source>
        <dbReference type="Proteomes" id="UP000215126"/>
    </source>
</evidence>
<dbReference type="AlphaFoldDB" id="A0A239SLV8"/>
<accession>A0A239SLV8</accession>
<protein>
    <submittedName>
        <fullName evidence="2">Ribose-phosphate pyrophosphokinase</fullName>
    </submittedName>
</protein>
<dbReference type="GO" id="GO:0016301">
    <property type="term" value="F:kinase activity"/>
    <property type="evidence" value="ECO:0007669"/>
    <property type="project" value="UniProtKB-KW"/>
</dbReference>